<accession>A0A538SXI2</accession>
<dbReference type="AlphaFoldDB" id="A0A538SXI2"/>
<dbReference type="SUPFAM" id="SSF48452">
    <property type="entry name" value="TPR-like"/>
    <property type="match status" value="1"/>
</dbReference>
<dbReference type="SMART" id="SM00028">
    <property type="entry name" value="TPR"/>
    <property type="match status" value="2"/>
</dbReference>
<evidence type="ECO:0000256" key="1">
    <source>
        <dbReference type="ARBA" id="ARBA00022737"/>
    </source>
</evidence>
<evidence type="ECO:0000313" key="6">
    <source>
        <dbReference type="Proteomes" id="UP000319829"/>
    </source>
</evidence>
<comment type="caution">
    <text evidence="5">The sequence shown here is derived from an EMBL/GenBank/DDBJ whole genome shotgun (WGS) entry which is preliminary data.</text>
</comment>
<feature type="repeat" description="TPR" evidence="3">
    <location>
        <begin position="505"/>
        <end position="538"/>
    </location>
</feature>
<gene>
    <name evidence="5" type="ORF">E6K74_01010</name>
</gene>
<keyword evidence="1" id="KW-0677">Repeat</keyword>
<keyword evidence="4" id="KW-1133">Transmembrane helix</keyword>
<protein>
    <submittedName>
        <fullName evidence="5">Tetratricopeptide repeat protein</fullName>
    </submittedName>
</protein>
<dbReference type="InterPro" id="IPR052346">
    <property type="entry name" value="O-mannosyl-transferase_TMTC"/>
</dbReference>
<name>A0A538SXI2_UNCEI</name>
<sequence length="556" mass="62081">MGPNREHAATGASGRPPLTIAPVPTARWALACAAVAAVAFAVFFPTLKFEFLSWDDSRYVTQNPWIRSWSSENLRHIFTKPYFVSYMPLQLVSYIVDYGFWGLKPFGYHLQQVILHALDAALAVVVGLRLFGRFWLAAMAGLLFAVHPSHVESVAWISARKDVLSAAFLLPSVYFYLRARGERSLRRGPYVASLVFFSLAVLSKVNVVVMPLFLVLVDMVSPTRARRTGEHWLQALGGKIPYGVIGLGVAIVNWVVEVKTKAAYARDPVRYLVLKGHAAWNYLGTLTGIPRQNPIYDTPQVALDLPSMAVHLIGLLLLPLLVWLGHRRRDRVLTLGAGWTFVMLLPAILFPVPTYVADRYLYMPSLGFCWLLAGGILAASAKLKAPAARAATAALLTAITTGFFAARTVHYSRAWANSEALWSYTIQRSSDFRAYNNLARVRIEQERWDEAERLFKLGSRQANVTSYDGLSVVYYKTGRYAEALQANDKAFEMHAIKGDDPVEFADLEYKRGSIYLAQSQTAKAIEAYETALRANPRHPDARRMLDLARQAEPEAR</sequence>
<dbReference type="Proteomes" id="UP000319829">
    <property type="component" value="Unassembled WGS sequence"/>
</dbReference>
<keyword evidence="4" id="KW-0472">Membrane</keyword>
<evidence type="ECO:0000256" key="4">
    <source>
        <dbReference type="SAM" id="Phobius"/>
    </source>
</evidence>
<keyword evidence="4" id="KW-0812">Transmembrane</keyword>
<organism evidence="5 6">
    <name type="scientific">Eiseniibacteriota bacterium</name>
    <dbReference type="NCBI Taxonomy" id="2212470"/>
    <lineage>
        <taxon>Bacteria</taxon>
        <taxon>Candidatus Eiseniibacteriota</taxon>
    </lineage>
</organism>
<feature type="transmembrane region" description="Helical" evidence="4">
    <location>
        <begin position="83"/>
        <end position="101"/>
    </location>
</feature>
<reference evidence="5 6" key="1">
    <citation type="journal article" date="2019" name="Nat. Microbiol.">
        <title>Mediterranean grassland soil C-N compound turnover is dependent on rainfall and depth, and is mediated by genomically divergent microorganisms.</title>
        <authorList>
            <person name="Diamond S."/>
            <person name="Andeer P.F."/>
            <person name="Li Z."/>
            <person name="Crits-Christoph A."/>
            <person name="Burstein D."/>
            <person name="Anantharaman K."/>
            <person name="Lane K.R."/>
            <person name="Thomas B.C."/>
            <person name="Pan C."/>
            <person name="Northen T.R."/>
            <person name="Banfield J.F."/>
        </authorList>
    </citation>
    <scope>NUCLEOTIDE SEQUENCE [LARGE SCALE GENOMIC DNA]</scope>
    <source>
        <strain evidence="5">WS_4</strain>
    </source>
</reference>
<dbReference type="Pfam" id="PF13176">
    <property type="entry name" value="TPR_7"/>
    <property type="match status" value="1"/>
</dbReference>
<keyword evidence="2 3" id="KW-0802">TPR repeat</keyword>
<dbReference type="PANTHER" id="PTHR44227:SF3">
    <property type="entry name" value="PROTEIN O-MANNOSYL-TRANSFERASE TMTC4"/>
    <property type="match status" value="1"/>
</dbReference>
<dbReference type="PROSITE" id="PS50005">
    <property type="entry name" value="TPR"/>
    <property type="match status" value="1"/>
</dbReference>
<feature type="transmembrane region" description="Helical" evidence="4">
    <location>
        <begin position="191"/>
        <end position="216"/>
    </location>
</feature>
<dbReference type="InterPro" id="IPR019734">
    <property type="entry name" value="TPR_rpt"/>
</dbReference>
<dbReference type="Pfam" id="PF13181">
    <property type="entry name" value="TPR_8"/>
    <property type="match status" value="1"/>
</dbReference>
<dbReference type="EMBL" id="VBOU01000005">
    <property type="protein sequence ID" value="TMQ56107.1"/>
    <property type="molecule type" value="Genomic_DNA"/>
</dbReference>
<feature type="transmembrane region" description="Helical" evidence="4">
    <location>
        <begin position="236"/>
        <end position="256"/>
    </location>
</feature>
<evidence type="ECO:0000256" key="3">
    <source>
        <dbReference type="PROSITE-ProRule" id="PRU00339"/>
    </source>
</evidence>
<dbReference type="Gene3D" id="1.25.40.10">
    <property type="entry name" value="Tetratricopeptide repeat domain"/>
    <property type="match status" value="1"/>
</dbReference>
<evidence type="ECO:0000256" key="2">
    <source>
        <dbReference type="ARBA" id="ARBA00022803"/>
    </source>
</evidence>
<proteinExistence type="predicted"/>
<dbReference type="Pfam" id="PF13374">
    <property type="entry name" value="TPR_10"/>
    <property type="match status" value="1"/>
</dbReference>
<feature type="transmembrane region" description="Helical" evidence="4">
    <location>
        <begin position="308"/>
        <end position="325"/>
    </location>
</feature>
<feature type="transmembrane region" description="Helical" evidence="4">
    <location>
        <begin position="25"/>
        <end position="44"/>
    </location>
</feature>
<feature type="transmembrane region" description="Helical" evidence="4">
    <location>
        <begin position="360"/>
        <end position="379"/>
    </location>
</feature>
<feature type="transmembrane region" description="Helical" evidence="4">
    <location>
        <begin position="332"/>
        <end position="354"/>
    </location>
</feature>
<evidence type="ECO:0000313" key="5">
    <source>
        <dbReference type="EMBL" id="TMQ56107.1"/>
    </source>
</evidence>
<dbReference type="InterPro" id="IPR011990">
    <property type="entry name" value="TPR-like_helical_dom_sf"/>
</dbReference>
<dbReference type="PANTHER" id="PTHR44227">
    <property type="match status" value="1"/>
</dbReference>